<evidence type="ECO:0000256" key="3">
    <source>
        <dbReference type="ARBA" id="ARBA00023125"/>
    </source>
</evidence>
<dbReference type="Pfam" id="PF09339">
    <property type="entry name" value="HTH_IclR"/>
    <property type="match status" value="1"/>
</dbReference>
<gene>
    <name evidence="9" type="ORF">ITP53_39885</name>
</gene>
<dbReference type="InterPro" id="IPR005471">
    <property type="entry name" value="Tscrpt_reg_IclR_N"/>
</dbReference>
<evidence type="ECO:0000256" key="5">
    <source>
        <dbReference type="ARBA" id="ARBA00058938"/>
    </source>
</evidence>
<name>A0A931F552_9ACTN</name>
<dbReference type="SUPFAM" id="SSF55781">
    <property type="entry name" value="GAF domain-like"/>
    <property type="match status" value="1"/>
</dbReference>
<keyword evidence="4" id="KW-0804">Transcription</keyword>
<dbReference type="InterPro" id="IPR036390">
    <property type="entry name" value="WH_DNA-bd_sf"/>
</dbReference>
<sequence length="255" mass="27975">MNQMVKSAGRALEVIELLTRRPRGLSFTEICEELELPKSSGHGLLATMVRRGFLRLDDAGRRYTLGIRVWEAGQAYLWAIDLERAAKPIMEAIRDDLNEVVQLAVLDGTDNVYVAKVDPDQALVLASRVGARIPAHTTALGKVLLAGLEEAELRRRFEGREFVRFTRTTIASLADLEVELAGVRRGGHAIDQGEYTAGVFCVGVPVRDHNGGVRAGMSVSVPEVRLTPALRRRMLHALEKGAGELSAHLGYRPGF</sequence>
<dbReference type="GO" id="GO:0003700">
    <property type="term" value="F:DNA-binding transcription factor activity"/>
    <property type="evidence" value="ECO:0007669"/>
    <property type="project" value="TreeGrafter"/>
</dbReference>
<evidence type="ECO:0000259" key="7">
    <source>
        <dbReference type="PROSITE" id="PS51077"/>
    </source>
</evidence>
<keyword evidence="10" id="KW-1185">Reference proteome</keyword>
<keyword evidence="3" id="KW-0238">DNA-binding</keyword>
<reference evidence="9" key="1">
    <citation type="submission" date="2020-11" db="EMBL/GenBank/DDBJ databases">
        <title>Whole-genome analyses of Nonomuraea sp. K274.</title>
        <authorList>
            <person name="Veyisoglu A."/>
        </authorList>
    </citation>
    <scope>NUCLEOTIDE SEQUENCE</scope>
    <source>
        <strain evidence="9">K274</strain>
    </source>
</reference>
<dbReference type="PANTHER" id="PTHR30136">
    <property type="entry name" value="HELIX-TURN-HELIX TRANSCRIPTIONAL REGULATOR, ICLR FAMILY"/>
    <property type="match status" value="1"/>
</dbReference>
<dbReference type="SMART" id="SM00346">
    <property type="entry name" value="HTH_ICLR"/>
    <property type="match status" value="1"/>
</dbReference>
<evidence type="ECO:0000256" key="6">
    <source>
        <dbReference type="ARBA" id="ARBA00070406"/>
    </source>
</evidence>
<feature type="domain" description="HTH iclR-type" evidence="7">
    <location>
        <begin position="5"/>
        <end position="67"/>
    </location>
</feature>
<evidence type="ECO:0000313" key="10">
    <source>
        <dbReference type="Proteomes" id="UP000605361"/>
    </source>
</evidence>
<keyword evidence="2" id="KW-0805">Transcription regulation</keyword>
<comment type="caution">
    <text evidence="9">The sequence shown here is derived from an EMBL/GenBank/DDBJ whole genome shotgun (WGS) entry which is preliminary data.</text>
</comment>
<evidence type="ECO:0000256" key="4">
    <source>
        <dbReference type="ARBA" id="ARBA00023163"/>
    </source>
</evidence>
<dbReference type="Gene3D" id="1.10.10.10">
    <property type="entry name" value="Winged helix-like DNA-binding domain superfamily/Winged helix DNA-binding domain"/>
    <property type="match status" value="1"/>
</dbReference>
<dbReference type="GO" id="GO:0003677">
    <property type="term" value="F:DNA binding"/>
    <property type="evidence" value="ECO:0007669"/>
    <property type="project" value="UniProtKB-KW"/>
</dbReference>
<protein>
    <recommendedName>
        <fullName evidence="6">Glycerol operon regulatory protein</fullName>
    </recommendedName>
</protein>
<evidence type="ECO:0000256" key="2">
    <source>
        <dbReference type="ARBA" id="ARBA00023015"/>
    </source>
</evidence>
<dbReference type="GO" id="GO:0045892">
    <property type="term" value="P:negative regulation of DNA-templated transcription"/>
    <property type="evidence" value="ECO:0007669"/>
    <property type="project" value="TreeGrafter"/>
</dbReference>
<dbReference type="FunFam" id="1.10.10.10:FF:000056">
    <property type="entry name" value="IclR family transcriptional regulator"/>
    <property type="match status" value="1"/>
</dbReference>
<dbReference type="EMBL" id="JADOGI010000175">
    <property type="protein sequence ID" value="MBF8191751.1"/>
    <property type="molecule type" value="Genomic_DNA"/>
</dbReference>
<dbReference type="AlphaFoldDB" id="A0A931F552"/>
<dbReference type="GO" id="GO:0006071">
    <property type="term" value="P:glycerol metabolic process"/>
    <property type="evidence" value="ECO:0007669"/>
    <property type="project" value="UniProtKB-KW"/>
</dbReference>
<dbReference type="InterPro" id="IPR050707">
    <property type="entry name" value="HTH_MetabolicPath_Reg"/>
</dbReference>
<accession>A0A931F552</accession>
<organism evidence="9 10">
    <name type="scientific">Nonomuraea cypriaca</name>
    <dbReference type="NCBI Taxonomy" id="1187855"/>
    <lineage>
        <taxon>Bacteria</taxon>
        <taxon>Bacillati</taxon>
        <taxon>Actinomycetota</taxon>
        <taxon>Actinomycetes</taxon>
        <taxon>Streptosporangiales</taxon>
        <taxon>Streptosporangiaceae</taxon>
        <taxon>Nonomuraea</taxon>
    </lineage>
</organism>
<evidence type="ECO:0000256" key="1">
    <source>
        <dbReference type="ARBA" id="ARBA00022798"/>
    </source>
</evidence>
<evidence type="ECO:0000259" key="8">
    <source>
        <dbReference type="PROSITE" id="PS51078"/>
    </source>
</evidence>
<evidence type="ECO:0000313" key="9">
    <source>
        <dbReference type="EMBL" id="MBF8191751.1"/>
    </source>
</evidence>
<keyword evidence="1" id="KW-0319">Glycerol metabolism</keyword>
<dbReference type="Gene3D" id="3.30.450.40">
    <property type="match status" value="1"/>
</dbReference>
<comment type="function">
    <text evidence="5">May be an activator protein for the gylABX operon.</text>
</comment>
<dbReference type="InterPro" id="IPR014757">
    <property type="entry name" value="Tscrpt_reg_IclR_C"/>
</dbReference>
<dbReference type="Pfam" id="PF01614">
    <property type="entry name" value="IclR_C"/>
    <property type="match status" value="1"/>
</dbReference>
<dbReference type="InterPro" id="IPR029016">
    <property type="entry name" value="GAF-like_dom_sf"/>
</dbReference>
<dbReference type="Proteomes" id="UP000605361">
    <property type="component" value="Unassembled WGS sequence"/>
</dbReference>
<dbReference type="InterPro" id="IPR036388">
    <property type="entry name" value="WH-like_DNA-bd_sf"/>
</dbReference>
<feature type="domain" description="IclR-ED" evidence="8">
    <location>
        <begin position="68"/>
        <end position="251"/>
    </location>
</feature>
<dbReference type="PANTHER" id="PTHR30136:SF24">
    <property type="entry name" value="HTH-TYPE TRANSCRIPTIONAL REPRESSOR ALLR"/>
    <property type="match status" value="1"/>
</dbReference>
<dbReference type="PROSITE" id="PS51078">
    <property type="entry name" value="ICLR_ED"/>
    <property type="match status" value="1"/>
</dbReference>
<proteinExistence type="predicted"/>
<dbReference type="SUPFAM" id="SSF46785">
    <property type="entry name" value="Winged helix' DNA-binding domain"/>
    <property type="match status" value="1"/>
</dbReference>
<dbReference type="PROSITE" id="PS51077">
    <property type="entry name" value="HTH_ICLR"/>
    <property type="match status" value="1"/>
</dbReference>